<evidence type="ECO:0000313" key="3">
    <source>
        <dbReference type="Proteomes" id="UP000271708"/>
    </source>
</evidence>
<feature type="transmembrane region" description="Helical" evidence="1">
    <location>
        <begin position="31"/>
        <end position="52"/>
    </location>
</feature>
<proteinExistence type="predicted"/>
<reference evidence="2 3" key="1">
    <citation type="submission" date="2019-09" db="EMBL/GenBank/DDBJ databases">
        <title>Complete Genome Sequence of Janibacter melonis M714 with both human health impact and industrial applications.</title>
        <authorList>
            <person name="Jin M."/>
            <person name="Zhao Q.R."/>
        </authorList>
    </citation>
    <scope>NUCLEOTIDE SEQUENCE [LARGE SCALE GENOMIC DNA]</scope>
    <source>
        <strain evidence="2 3">M714</strain>
    </source>
</reference>
<sequence length="60" mass="6680">MRTHEKWLLVAITFTVLRWVVMATLDGDAETVLGVALGILTLVCAVIAFVAWRREGPRRG</sequence>
<protein>
    <submittedName>
        <fullName evidence="2">Uncharacterized protein</fullName>
    </submittedName>
</protein>
<dbReference type="Proteomes" id="UP000271708">
    <property type="component" value="Chromosome"/>
</dbReference>
<keyword evidence="1" id="KW-0812">Transmembrane</keyword>
<gene>
    <name evidence="2" type="ORF">EEW87_012735</name>
</gene>
<dbReference type="AlphaFoldDB" id="A0A5P8FNS3"/>
<keyword evidence="1" id="KW-1133">Transmembrane helix</keyword>
<dbReference type="GeneID" id="59162043"/>
<evidence type="ECO:0000313" key="2">
    <source>
        <dbReference type="EMBL" id="QFQ30988.1"/>
    </source>
</evidence>
<dbReference type="KEGG" id="jme:EEW87_012735"/>
<keyword evidence="1" id="KW-0472">Membrane</keyword>
<evidence type="ECO:0000256" key="1">
    <source>
        <dbReference type="SAM" id="Phobius"/>
    </source>
</evidence>
<feature type="transmembrane region" description="Helical" evidence="1">
    <location>
        <begin position="7"/>
        <end position="25"/>
    </location>
</feature>
<dbReference type="RefSeq" id="WP_148041590.1">
    <property type="nucleotide sequence ID" value="NZ_CAJGVE010000002.1"/>
</dbReference>
<name>A0A5P8FNS3_9MICO</name>
<dbReference type="EMBL" id="CP044548">
    <property type="protein sequence ID" value="QFQ30988.1"/>
    <property type="molecule type" value="Genomic_DNA"/>
</dbReference>
<organism evidence="2 3">
    <name type="scientific">Janibacter melonis</name>
    <dbReference type="NCBI Taxonomy" id="262209"/>
    <lineage>
        <taxon>Bacteria</taxon>
        <taxon>Bacillati</taxon>
        <taxon>Actinomycetota</taxon>
        <taxon>Actinomycetes</taxon>
        <taxon>Micrococcales</taxon>
        <taxon>Intrasporangiaceae</taxon>
        <taxon>Janibacter</taxon>
    </lineage>
</organism>
<accession>A0A5P8FNS3</accession>